<protein>
    <recommendedName>
        <fullName evidence="3">Outer membrane protein</fullName>
    </recommendedName>
</protein>
<evidence type="ECO:0000313" key="1">
    <source>
        <dbReference type="EMBL" id="QKE62592.1"/>
    </source>
</evidence>
<name>A0A6M8FEG7_9GAMM</name>
<sequence length="219" mass="24713">MHLRIMTPALLALSLTGCNDIFNSGPSWALANKSKIQSAVSENIKQLNPYPAELDSAYQEAKEEYERTNSQISELKRNGMQRCMNLQVEQPEKQPPQPMQRMQPPPMPSYAYGSLSANSRANPQVQACIQNLEKDQLILDLKAKAQSFNQLQQQRREHDLKVHKIVDASIDTAIASYAREHGFRLIISNEQSILYNQNQQVLDVTSGVIELLQQPAPTQ</sequence>
<dbReference type="EMBL" id="CP053697">
    <property type="protein sequence ID" value="QKE62592.1"/>
    <property type="molecule type" value="Genomic_DNA"/>
</dbReference>
<dbReference type="InterPro" id="IPR024930">
    <property type="entry name" value="Skp_dom_sf"/>
</dbReference>
<dbReference type="Proteomes" id="UP000501379">
    <property type="component" value="Chromosome"/>
</dbReference>
<dbReference type="Gene3D" id="3.30.910.20">
    <property type="entry name" value="Skp domain"/>
    <property type="match status" value="1"/>
</dbReference>
<dbReference type="RefSeq" id="WP_173204595.1">
    <property type="nucleotide sequence ID" value="NZ_CP053697.2"/>
</dbReference>
<evidence type="ECO:0000313" key="2">
    <source>
        <dbReference type="Proteomes" id="UP000501379"/>
    </source>
</evidence>
<dbReference type="SUPFAM" id="SSF111384">
    <property type="entry name" value="OmpH-like"/>
    <property type="match status" value="1"/>
</dbReference>
<evidence type="ECO:0008006" key="3">
    <source>
        <dbReference type="Google" id="ProtNLM"/>
    </source>
</evidence>
<reference evidence="1" key="1">
    <citation type="submission" date="2020-07" db="EMBL/GenBank/DDBJ databases">
        <title>Nitrate ammonifying Pseudomonas campi sp. nov. isolated from German agricultural grassland.</title>
        <authorList>
            <person name="Timsy T."/>
            <person name="Ulrich A."/>
            <person name="Spanner T."/>
            <person name="Foesel B."/>
            <person name="Kolb S."/>
            <person name="Horn M.A."/>
            <person name="Behrendt U."/>
        </authorList>
    </citation>
    <scope>NUCLEOTIDE SEQUENCE</scope>
    <source>
        <strain evidence="1">S1-A32-2</strain>
    </source>
</reference>
<dbReference type="KEGG" id="pcam:HNE05_04195"/>
<dbReference type="AlphaFoldDB" id="A0A6M8FEG7"/>
<accession>A0A6M8FEG7</accession>
<proteinExistence type="predicted"/>
<keyword evidence="2" id="KW-1185">Reference proteome</keyword>
<gene>
    <name evidence="1" type="ORF">HNE05_04195</name>
</gene>
<organism evidence="1 2">
    <name type="scientific">Aquipseudomonas campi</name>
    <dbReference type="NCBI Taxonomy" id="2731681"/>
    <lineage>
        <taxon>Bacteria</taxon>
        <taxon>Pseudomonadati</taxon>
        <taxon>Pseudomonadota</taxon>
        <taxon>Gammaproteobacteria</taxon>
        <taxon>Pseudomonadales</taxon>
        <taxon>Pseudomonadaceae</taxon>
        <taxon>Aquipseudomonas</taxon>
    </lineage>
</organism>
<dbReference type="PROSITE" id="PS51257">
    <property type="entry name" value="PROKAR_LIPOPROTEIN"/>
    <property type="match status" value="1"/>
</dbReference>